<reference evidence="2 3" key="1">
    <citation type="submission" date="2018-06" db="EMBL/GenBank/DDBJ databases">
        <title>Genomic Encyclopedia of Type Strains, Phase IV (KMG-IV): sequencing the most valuable type-strain genomes for metagenomic binning, comparative biology and taxonomic classification.</title>
        <authorList>
            <person name="Goeker M."/>
        </authorList>
    </citation>
    <scope>NUCLEOTIDE SEQUENCE [LARGE SCALE GENOMIC DNA]</scope>
    <source>
        <strain evidence="2 3">DSM 45479</strain>
    </source>
</reference>
<evidence type="ECO:0000313" key="2">
    <source>
        <dbReference type="EMBL" id="RAS71004.1"/>
    </source>
</evidence>
<dbReference type="Proteomes" id="UP000248714">
    <property type="component" value="Unassembled WGS sequence"/>
</dbReference>
<accession>A0ABX9ELI8</accession>
<dbReference type="EMBL" id="QLTT01000001">
    <property type="protein sequence ID" value="RAS71004.1"/>
    <property type="molecule type" value="Genomic_DNA"/>
</dbReference>
<comment type="caution">
    <text evidence="2">The sequence shown here is derived from an EMBL/GenBank/DDBJ whole genome shotgun (WGS) entry which is preliminary data.</text>
</comment>
<proteinExistence type="predicted"/>
<sequence>MARWGLRSRTRARIPVSSSTAIPASGAFSLGHDVLADPVVHVGREPCLLAAALLEQPSRGGCLLDLQPFPDSVLAFAVAVQARPAEPVTVRGGRDVDDAQVDSEEPVRRFGLGGLGTVDDRVQQPHPVLVQQIGYPDRRSGAQQGEMPGVSDDPHGAESTSDRPDRHCPVAARVTELPGQTASVERLRRLRAEPDRGVLDLSAPVRPRGPVVACIEVGPQCRVGVHGLADDPDRRLGCQPEPFPQLGIEAFLHVELPEHLVGVHPFRQRGSCRVAGAQGIAQRRRLLGRRWQPHLHDPFHVDHHSVGPCHHGGNPTPTYAGDAVSSTTLTST</sequence>
<evidence type="ECO:0000256" key="1">
    <source>
        <dbReference type="SAM" id="MobiDB-lite"/>
    </source>
</evidence>
<evidence type="ECO:0000313" key="3">
    <source>
        <dbReference type="Proteomes" id="UP000248714"/>
    </source>
</evidence>
<protein>
    <submittedName>
        <fullName evidence="2">Uncharacterized protein</fullName>
    </submittedName>
</protein>
<keyword evidence="3" id="KW-1185">Reference proteome</keyword>
<organism evidence="2 3">
    <name type="scientific">Lentzea atacamensis</name>
    <dbReference type="NCBI Taxonomy" id="531938"/>
    <lineage>
        <taxon>Bacteria</taxon>
        <taxon>Bacillati</taxon>
        <taxon>Actinomycetota</taxon>
        <taxon>Actinomycetes</taxon>
        <taxon>Pseudonocardiales</taxon>
        <taxon>Pseudonocardiaceae</taxon>
        <taxon>Lentzea</taxon>
    </lineage>
</organism>
<feature type="region of interest" description="Disordered" evidence="1">
    <location>
        <begin position="306"/>
        <end position="332"/>
    </location>
</feature>
<name>A0ABX9ELI8_9PSEU</name>
<gene>
    <name evidence="2" type="ORF">C8D87_1011305</name>
</gene>
<feature type="compositionally biased region" description="Basic and acidic residues" evidence="1">
    <location>
        <begin position="152"/>
        <end position="166"/>
    </location>
</feature>
<feature type="region of interest" description="Disordered" evidence="1">
    <location>
        <begin position="134"/>
        <end position="166"/>
    </location>
</feature>